<feature type="region of interest" description="Disordered" evidence="1">
    <location>
        <begin position="179"/>
        <end position="198"/>
    </location>
</feature>
<comment type="caution">
    <text evidence="2">The sequence shown here is derived from an EMBL/GenBank/DDBJ whole genome shotgun (WGS) entry which is preliminary data.</text>
</comment>
<gene>
    <name evidence="2" type="ORF">NGF19_13340</name>
</gene>
<reference evidence="2 3" key="1">
    <citation type="submission" date="2022-05" db="EMBL/GenBank/DDBJ databases">
        <title>Streptomyces sp. nov. RY43-2 isolated from soil of a peat swamp forest.</title>
        <authorList>
            <person name="Kanchanasin P."/>
            <person name="Tanasupawat S."/>
            <person name="Phongsopitanun W."/>
        </authorList>
    </citation>
    <scope>NUCLEOTIDE SEQUENCE [LARGE SCALE GENOMIC DNA]</scope>
    <source>
        <strain evidence="2 3">RY43-2</strain>
    </source>
</reference>
<evidence type="ECO:0000313" key="2">
    <source>
        <dbReference type="EMBL" id="MCN9241766.1"/>
    </source>
</evidence>
<keyword evidence="3" id="KW-1185">Reference proteome</keyword>
<dbReference type="Proteomes" id="UP001523219">
    <property type="component" value="Unassembled WGS sequence"/>
</dbReference>
<dbReference type="EMBL" id="JAMWMR010000009">
    <property type="protein sequence ID" value="MCN9241766.1"/>
    <property type="molecule type" value="Genomic_DNA"/>
</dbReference>
<dbReference type="RefSeq" id="WP_252425073.1">
    <property type="nucleotide sequence ID" value="NZ_JAMWMR010000009.1"/>
</dbReference>
<evidence type="ECO:0000256" key="1">
    <source>
        <dbReference type="SAM" id="MobiDB-lite"/>
    </source>
</evidence>
<proteinExistence type="predicted"/>
<evidence type="ECO:0000313" key="3">
    <source>
        <dbReference type="Proteomes" id="UP001523219"/>
    </source>
</evidence>
<name>A0ABT0ZDV4_9ACTN</name>
<feature type="compositionally biased region" description="Low complexity" evidence="1">
    <location>
        <begin position="188"/>
        <end position="198"/>
    </location>
</feature>
<accession>A0ABT0ZDV4</accession>
<protein>
    <submittedName>
        <fullName evidence="2">Small secreted protein</fullName>
    </submittedName>
</protein>
<organism evidence="2 3">
    <name type="scientific">Streptomyces macrolidinus</name>
    <dbReference type="NCBI Taxonomy" id="2952607"/>
    <lineage>
        <taxon>Bacteria</taxon>
        <taxon>Bacillati</taxon>
        <taxon>Actinomycetota</taxon>
        <taxon>Actinomycetes</taxon>
        <taxon>Kitasatosporales</taxon>
        <taxon>Streptomycetaceae</taxon>
        <taxon>Streptomyces</taxon>
    </lineage>
</organism>
<sequence length="198" mass="20308">MEGTNPVNKKLAAVLSGGAVLALALSGCSSSGGNDEKLTAWATKVCDATKPQVKKISEANAALEEGKSEARPPKEVQKTYAQAFQDLSDGHKGVGAAFEKAGAPDVDGGAAKQKKAVKELDDKAAAYADLKKQADELDTKDQTKFVVGLNGIAKQSKELSKIGDDAMNQLVEGDVGKAMSKVESCKKPGSASASPSAG</sequence>